<organism evidence="1 2">
    <name type="scientific">Elysia crispata</name>
    <name type="common">lettuce slug</name>
    <dbReference type="NCBI Taxonomy" id="231223"/>
    <lineage>
        <taxon>Eukaryota</taxon>
        <taxon>Metazoa</taxon>
        <taxon>Spiralia</taxon>
        <taxon>Lophotrochozoa</taxon>
        <taxon>Mollusca</taxon>
        <taxon>Gastropoda</taxon>
        <taxon>Heterobranchia</taxon>
        <taxon>Euthyneura</taxon>
        <taxon>Panpulmonata</taxon>
        <taxon>Sacoglossa</taxon>
        <taxon>Placobranchoidea</taxon>
        <taxon>Plakobranchidae</taxon>
        <taxon>Elysia</taxon>
    </lineage>
</organism>
<sequence length="178" mass="20341">MVSVPLINVIKLPVVKDLEWTQRWPAPNFRSKLCSKKKLQAHPIHHRAIYTADNGRHPIHHRAIYTADNGRLILPRSNVNKDHTLPQLQDSGQSTKLEALWEGDGTIRAQVLPRGAIDTQRDTQRGCKHTKLFYSVYCCHRFSSSYWLIRPVCVASTSLLDHRKGDKTSSVLMKAVRE</sequence>
<evidence type="ECO:0000313" key="1">
    <source>
        <dbReference type="EMBL" id="KAK3779264.1"/>
    </source>
</evidence>
<dbReference type="Proteomes" id="UP001283361">
    <property type="component" value="Unassembled WGS sequence"/>
</dbReference>
<evidence type="ECO:0000313" key="2">
    <source>
        <dbReference type="Proteomes" id="UP001283361"/>
    </source>
</evidence>
<keyword evidence="2" id="KW-1185">Reference proteome</keyword>
<comment type="caution">
    <text evidence="1">The sequence shown here is derived from an EMBL/GenBank/DDBJ whole genome shotgun (WGS) entry which is preliminary data.</text>
</comment>
<protein>
    <submittedName>
        <fullName evidence="1">Uncharacterized protein</fullName>
    </submittedName>
</protein>
<gene>
    <name evidence="1" type="ORF">RRG08_057634</name>
</gene>
<proteinExistence type="predicted"/>
<reference evidence="1" key="1">
    <citation type="journal article" date="2023" name="G3 (Bethesda)">
        <title>A reference genome for the long-term kleptoplast-retaining sea slug Elysia crispata morphotype clarki.</title>
        <authorList>
            <person name="Eastman K.E."/>
            <person name="Pendleton A.L."/>
            <person name="Shaikh M.A."/>
            <person name="Suttiyut T."/>
            <person name="Ogas R."/>
            <person name="Tomko P."/>
            <person name="Gavelis G."/>
            <person name="Widhalm J.R."/>
            <person name="Wisecaver J.H."/>
        </authorList>
    </citation>
    <scope>NUCLEOTIDE SEQUENCE</scope>
    <source>
        <strain evidence="1">ECLA1</strain>
    </source>
</reference>
<dbReference type="AlphaFoldDB" id="A0AAE1DQM0"/>
<name>A0AAE1DQM0_9GAST</name>
<dbReference type="EMBL" id="JAWDGP010002856">
    <property type="protein sequence ID" value="KAK3779264.1"/>
    <property type="molecule type" value="Genomic_DNA"/>
</dbReference>
<accession>A0AAE1DQM0</accession>